<name>A0ABU9WV07_9MICC</name>
<dbReference type="InterPro" id="IPR001021">
    <property type="entry name" value="Ribosomal_bL25_long"/>
</dbReference>
<dbReference type="Gene3D" id="2.170.120.20">
    <property type="entry name" value="Ribosomal protein L25, beta domain"/>
    <property type="match status" value="1"/>
</dbReference>
<evidence type="ECO:0000256" key="3">
    <source>
        <dbReference type="ARBA" id="ARBA00022980"/>
    </source>
</evidence>
<evidence type="ECO:0000313" key="10">
    <source>
        <dbReference type="Proteomes" id="UP001422074"/>
    </source>
</evidence>
<organism evidence="9 10">
    <name type="scientific">Sinomonas halotolerans</name>
    <dbReference type="NCBI Taxonomy" id="1644133"/>
    <lineage>
        <taxon>Bacteria</taxon>
        <taxon>Bacillati</taxon>
        <taxon>Actinomycetota</taxon>
        <taxon>Actinomycetes</taxon>
        <taxon>Micrococcales</taxon>
        <taxon>Micrococcaceae</taxon>
        <taxon>Sinomonas</taxon>
    </lineage>
</organism>
<gene>
    <name evidence="5" type="primary">rplY</name>
    <name evidence="5" type="synonym">ctc</name>
    <name evidence="9" type="ORF">ABCQ75_00465</name>
</gene>
<evidence type="ECO:0000259" key="8">
    <source>
        <dbReference type="Pfam" id="PF14693"/>
    </source>
</evidence>
<keyword evidence="3 5" id="KW-0689">Ribosomal protein</keyword>
<protein>
    <recommendedName>
        <fullName evidence="5">Large ribosomal subunit protein bL25</fullName>
    </recommendedName>
    <alternativeName>
        <fullName evidence="5">General stress protein CTC</fullName>
    </alternativeName>
</protein>
<dbReference type="EMBL" id="JBDFRB010000001">
    <property type="protein sequence ID" value="MEN2743010.1"/>
    <property type="molecule type" value="Genomic_DNA"/>
</dbReference>
<dbReference type="NCBIfam" id="NF004131">
    <property type="entry name" value="PRK05618.2-1"/>
    <property type="match status" value="1"/>
</dbReference>
<evidence type="ECO:0000259" key="7">
    <source>
        <dbReference type="Pfam" id="PF01386"/>
    </source>
</evidence>
<accession>A0ABU9WV07</accession>
<comment type="subunit">
    <text evidence="5">Part of the 50S ribosomal subunit; part of the 5S rRNA/L5/L18/L25 subcomplex. Contacts the 5S rRNA. Binds to the 5S rRNA independently of L5 and L18.</text>
</comment>
<feature type="domain" description="Large ribosomal subunit protein bL25 beta" evidence="8">
    <location>
        <begin position="97"/>
        <end position="176"/>
    </location>
</feature>
<dbReference type="InterPro" id="IPR037121">
    <property type="entry name" value="Ribosomal_bL25_C"/>
</dbReference>
<dbReference type="Gene3D" id="2.40.240.10">
    <property type="entry name" value="Ribosomal Protein L25, Chain P"/>
    <property type="match status" value="1"/>
</dbReference>
<evidence type="ECO:0000256" key="4">
    <source>
        <dbReference type="ARBA" id="ARBA00023274"/>
    </source>
</evidence>
<comment type="function">
    <text evidence="5">This is one of the proteins that binds to the 5S RNA in the ribosome where it forms part of the central protuberance.</text>
</comment>
<dbReference type="HAMAP" id="MF_01334">
    <property type="entry name" value="Ribosomal_bL25_CTC"/>
    <property type="match status" value="1"/>
</dbReference>
<dbReference type="PANTHER" id="PTHR33284:SF1">
    <property type="entry name" value="RIBOSOMAL PROTEIN L25_GLN-TRNA SYNTHETASE, ANTI-CODON-BINDING DOMAIN-CONTAINING PROTEIN"/>
    <property type="match status" value="1"/>
</dbReference>
<dbReference type="SUPFAM" id="SSF50715">
    <property type="entry name" value="Ribosomal protein L25-like"/>
    <property type="match status" value="1"/>
</dbReference>
<dbReference type="RefSeq" id="WP_345882419.1">
    <property type="nucleotide sequence ID" value="NZ_JBDFRB010000001.1"/>
</dbReference>
<dbReference type="PANTHER" id="PTHR33284">
    <property type="entry name" value="RIBOSOMAL PROTEIN L25/GLN-TRNA SYNTHETASE, ANTI-CODON-BINDING DOMAIN-CONTAINING PROTEIN"/>
    <property type="match status" value="1"/>
</dbReference>
<evidence type="ECO:0000256" key="6">
    <source>
        <dbReference type="SAM" id="MobiDB-lite"/>
    </source>
</evidence>
<keyword evidence="1 5" id="KW-0699">rRNA-binding</keyword>
<reference evidence="9 10" key="1">
    <citation type="submission" date="2024-05" db="EMBL/GenBank/DDBJ databases">
        <title>Sinomonas sp. nov., isolated from a waste landfill.</title>
        <authorList>
            <person name="Zhao Y."/>
        </authorList>
    </citation>
    <scope>NUCLEOTIDE SEQUENCE [LARGE SCALE GENOMIC DNA]</scope>
    <source>
        <strain evidence="9 10">CCTCC AB2014300</strain>
    </source>
</reference>
<comment type="caution">
    <text evidence="9">The sequence shown here is derived from an EMBL/GenBank/DDBJ whole genome shotgun (WGS) entry which is preliminary data.</text>
</comment>
<evidence type="ECO:0000256" key="5">
    <source>
        <dbReference type="HAMAP-Rule" id="MF_01334"/>
    </source>
</evidence>
<keyword evidence="4 5" id="KW-0687">Ribonucleoprotein</keyword>
<dbReference type="InterPro" id="IPR020057">
    <property type="entry name" value="Ribosomal_bL25_b-dom"/>
</dbReference>
<dbReference type="InterPro" id="IPR029751">
    <property type="entry name" value="Ribosomal_L25_dom"/>
</dbReference>
<sequence>MSEKLAAELRTEFGKGYARRTRVAGKIPAVIYGHGAEPVHVALPGRETTLALRVANALLTLDIAGDEHLAIVKDVQRNAVRQTIEHIDLLTVRRGEKVTVDVPVHVNGEVVAGAVANQEAVTVSVEAEATHLPTALEVSVEGHEPGQHVHASDIVLPKGVTLLTDPETLVVNVSEPAVLAEEEPAAEGEAAEGETAEGEAAEESAE</sequence>
<keyword evidence="10" id="KW-1185">Reference proteome</keyword>
<evidence type="ECO:0000313" key="9">
    <source>
        <dbReference type="EMBL" id="MEN2743010.1"/>
    </source>
</evidence>
<dbReference type="InterPro" id="IPR011035">
    <property type="entry name" value="Ribosomal_bL25/Gln-tRNA_synth"/>
</dbReference>
<keyword evidence="2 5" id="KW-0694">RNA-binding</keyword>
<dbReference type="CDD" id="cd00495">
    <property type="entry name" value="Ribosomal_L25_TL5_CTC"/>
    <property type="match status" value="1"/>
</dbReference>
<dbReference type="Pfam" id="PF14693">
    <property type="entry name" value="Ribosomal_TL5_C"/>
    <property type="match status" value="1"/>
</dbReference>
<feature type="region of interest" description="Disordered" evidence="6">
    <location>
        <begin position="176"/>
        <end position="206"/>
    </location>
</feature>
<feature type="domain" description="Large ribosomal subunit protein bL25 L25" evidence="7">
    <location>
        <begin position="5"/>
        <end position="89"/>
    </location>
</feature>
<dbReference type="NCBIfam" id="TIGR00731">
    <property type="entry name" value="bL25_bact_ctc"/>
    <property type="match status" value="1"/>
</dbReference>
<comment type="similarity">
    <text evidence="5">Belongs to the bacterial ribosomal protein bL25 family. CTC subfamily.</text>
</comment>
<dbReference type="InterPro" id="IPR020056">
    <property type="entry name" value="Rbsml_bL25/Gln-tRNA_synth_N"/>
</dbReference>
<dbReference type="GO" id="GO:0005840">
    <property type="term" value="C:ribosome"/>
    <property type="evidence" value="ECO:0007669"/>
    <property type="project" value="UniProtKB-KW"/>
</dbReference>
<dbReference type="Proteomes" id="UP001422074">
    <property type="component" value="Unassembled WGS sequence"/>
</dbReference>
<dbReference type="InterPro" id="IPR020930">
    <property type="entry name" value="Ribosomal_uL5_bac-type"/>
</dbReference>
<feature type="compositionally biased region" description="Acidic residues" evidence="6">
    <location>
        <begin position="180"/>
        <end position="206"/>
    </location>
</feature>
<evidence type="ECO:0000256" key="1">
    <source>
        <dbReference type="ARBA" id="ARBA00022730"/>
    </source>
</evidence>
<proteinExistence type="inferred from homology"/>
<evidence type="ECO:0000256" key="2">
    <source>
        <dbReference type="ARBA" id="ARBA00022884"/>
    </source>
</evidence>
<dbReference type="Pfam" id="PF01386">
    <property type="entry name" value="Ribosomal_L25p"/>
    <property type="match status" value="1"/>
</dbReference>